<sequence>MNFDLISELFYALKILKLFNCIETRQMIIQLAKYLFPPEVVEKVSLNMELIKTQARFRHLKVNRITGETFY</sequence>
<name>X1G9R7_9ZZZZ</name>
<protein>
    <submittedName>
        <fullName evidence="1">Uncharacterized protein</fullName>
    </submittedName>
</protein>
<accession>X1G9R7</accession>
<gene>
    <name evidence="1" type="ORF">S03H2_26329</name>
</gene>
<reference evidence="1" key="1">
    <citation type="journal article" date="2014" name="Front. Microbiol.">
        <title>High frequency of phylogenetically diverse reductive dehalogenase-homologous genes in deep subseafloor sedimentary metagenomes.</title>
        <authorList>
            <person name="Kawai M."/>
            <person name="Futagami T."/>
            <person name="Toyoda A."/>
            <person name="Takaki Y."/>
            <person name="Nishi S."/>
            <person name="Hori S."/>
            <person name="Arai W."/>
            <person name="Tsubouchi T."/>
            <person name="Morono Y."/>
            <person name="Uchiyama I."/>
            <person name="Ito T."/>
            <person name="Fujiyama A."/>
            <person name="Inagaki F."/>
            <person name="Takami H."/>
        </authorList>
    </citation>
    <scope>NUCLEOTIDE SEQUENCE</scope>
    <source>
        <strain evidence="1">Expedition CK06-06</strain>
    </source>
</reference>
<comment type="caution">
    <text evidence="1">The sequence shown here is derived from an EMBL/GenBank/DDBJ whole genome shotgun (WGS) entry which is preliminary data.</text>
</comment>
<organism evidence="1">
    <name type="scientific">marine sediment metagenome</name>
    <dbReference type="NCBI Taxonomy" id="412755"/>
    <lineage>
        <taxon>unclassified sequences</taxon>
        <taxon>metagenomes</taxon>
        <taxon>ecological metagenomes</taxon>
    </lineage>
</organism>
<proteinExistence type="predicted"/>
<dbReference type="AlphaFoldDB" id="X1G9R7"/>
<evidence type="ECO:0000313" key="1">
    <source>
        <dbReference type="EMBL" id="GAH41545.1"/>
    </source>
</evidence>
<dbReference type="EMBL" id="BARU01015224">
    <property type="protein sequence ID" value="GAH41545.1"/>
    <property type="molecule type" value="Genomic_DNA"/>
</dbReference>